<reference evidence="1" key="1">
    <citation type="journal article" date="2012" name="PLoS ONE">
        <title>Gene sets for utilization of primary and secondary nutrition supplies in the distal gut of endangered iberian lynx.</title>
        <authorList>
            <person name="Alcaide M."/>
            <person name="Messina E."/>
            <person name="Richter M."/>
            <person name="Bargiela R."/>
            <person name="Peplies J."/>
            <person name="Huws S.A."/>
            <person name="Newbold C.J."/>
            <person name="Golyshin P.N."/>
            <person name="Simon M.A."/>
            <person name="Lopez G."/>
            <person name="Yakimov M.M."/>
            <person name="Ferrer M."/>
        </authorList>
    </citation>
    <scope>NUCLEOTIDE SEQUENCE</scope>
</reference>
<sequence>MINISQIIQEAGNKKTSEACSTCYNVTKRLQLGGESKKTDTEGREQSTALC</sequence>
<gene>
    <name evidence="1" type="ORF">EVA_08345</name>
</gene>
<organism evidence="1">
    <name type="scientific">gut metagenome</name>
    <dbReference type="NCBI Taxonomy" id="749906"/>
    <lineage>
        <taxon>unclassified sequences</taxon>
        <taxon>metagenomes</taxon>
        <taxon>organismal metagenomes</taxon>
    </lineage>
</organism>
<protein>
    <submittedName>
        <fullName evidence="1">Uncharacterized protein</fullName>
    </submittedName>
</protein>
<dbReference type="AlphaFoldDB" id="J9G8L3"/>
<accession>J9G8L3</accession>
<evidence type="ECO:0000313" key="1">
    <source>
        <dbReference type="EMBL" id="EJX03547.1"/>
    </source>
</evidence>
<comment type="caution">
    <text evidence="1">The sequence shown here is derived from an EMBL/GenBank/DDBJ whole genome shotgun (WGS) entry which is preliminary data.</text>
</comment>
<dbReference type="EMBL" id="AMCI01002121">
    <property type="protein sequence ID" value="EJX03547.1"/>
    <property type="molecule type" value="Genomic_DNA"/>
</dbReference>
<proteinExistence type="predicted"/>
<name>J9G8L3_9ZZZZ</name>